<feature type="compositionally biased region" description="Polar residues" evidence="3">
    <location>
        <begin position="784"/>
        <end position="795"/>
    </location>
</feature>
<dbReference type="GO" id="GO:0051017">
    <property type="term" value="P:actin filament bundle assembly"/>
    <property type="evidence" value="ECO:0007669"/>
    <property type="project" value="TreeGrafter"/>
</dbReference>
<feature type="region of interest" description="Disordered" evidence="3">
    <location>
        <begin position="1015"/>
        <end position="1045"/>
    </location>
</feature>
<feature type="compositionally biased region" description="Low complexity" evidence="3">
    <location>
        <begin position="492"/>
        <end position="506"/>
    </location>
</feature>
<feature type="compositionally biased region" description="Acidic residues" evidence="3">
    <location>
        <begin position="953"/>
        <end position="970"/>
    </location>
</feature>
<dbReference type="PANTHER" id="PTHR14206">
    <property type="entry name" value="BRAIN-SPECIFIC ANGIOGENESIS INHIBITOR 1-ASSOCIATED PROTEIN 2"/>
    <property type="match status" value="1"/>
</dbReference>
<dbReference type="GO" id="GO:0005829">
    <property type="term" value="C:cytosol"/>
    <property type="evidence" value="ECO:0007669"/>
    <property type="project" value="TreeGrafter"/>
</dbReference>
<dbReference type="EMBL" id="OB793342">
    <property type="protein sequence ID" value="CAD7427021.1"/>
    <property type="molecule type" value="Genomic_DNA"/>
</dbReference>
<feature type="domain" description="IMD" evidence="5">
    <location>
        <begin position="211"/>
        <end position="275"/>
    </location>
</feature>
<feature type="region of interest" description="Disordered" evidence="3">
    <location>
        <begin position="615"/>
        <end position="700"/>
    </location>
</feature>
<dbReference type="InterPro" id="IPR027681">
    <property type="entry name" value="IRSp53/IRTKS/Pinkbar"/>
</dbReference>
<dbReference type="GO" id="GO:0030838">
    <property type="term" value="P:positive regulation of actin filament polymerization"/>
    <property type="evidence" value="ECO:0007669"/>
    <property type="project" value="TreeGrafter"/>
</dbReference>
<dbReference type="PANTHER" id="PTHR14206:SF7">
    <property type="entry name" value="INSULIN RECEPTOR SUBSTRATE 53 KDA, ISOFORM A"/>
    <property type="match status" value="1"/>
</dbReference>
<gene>
    <name evidence="6" type="ORF">TMSB3V08_LOCUS3886</name>
</gene>
<evidence type="ECO:0000256" key="3">
    <source>
        <dbReference type="SAM" id="MobiDB-lite"/>
    </source>
</evidence>
<dbReference type="Pfam" id="PF08397">
    <property type="entry name" value="IMD"/>
    <property type="match status" value="2"/>
</dbReference>
<evidence type="ECO:0000313" key="6">
    <source>
        <dbReference type="EMBL" id="CAD7427021.1"/>
    </source>
</evidence>
<evidence type="ECO:0000256" key="2">
    <source>
        <dbReference type="PROSITE-ProRule" id="PRU00192"/>
    </source>
</evidence>
<dbReference type="Pfam" id="PF00018">
    <property type="entry name" value="SH3_1"/>
    <property type="match status" value="1"/>
</dbReference>
<accession>A0A7R9HLA7</accession>
<feature type="region of interest" description="Disordered" evidence="3">
    <location>
        <begin position="875"/>
        <end position="901"/>
    </location>
</feature>
<name>A0A7R9HLA7_9NEOP</name>
<feature type="domain" description="IMD" evidence="5">
    <location>
        <begin position="82"/>
        <end position="211"/>
    </location>
</feature>
<feature type="compositionally biased region" description="Polar residues" evidence="3">
    <location>
        <begin position="646"/>
        <end position="656"/>
    </location>
</feature>
<keyword evidence="1 2" id="KW-0728">SH3 domain</keyword>
<feature type="compositionally biased region" description="Acidic residues" evidence="3">
    <location>
        <begin position="875"/>
        <end position="887"/>
    </location>
</feature>
<dbReference type="InterPro" id="IPR027267">
    <property type="entry name" value="AH/BAR_dom_sf"/>
</dbReference>
<dbReference type="InterPro" id="IPR001452">
    <property type="entry name" value="SH3_domain"/>
</dbReference>
<dbReference type="SMART" id="SM00326">
    <property type="entry name" value="SH3"/>
    <property type="match status" value="1"/>
</dbReference>
<feature type="region of interest" description="Disordered" evidence="3">
    <location>
        <begin position="937"/>
        <end position="972"/>
    </location>
</feature>
<dbReference type="SUPFAM" id="SSF103657">
    <property type="entry name" value="BAR/IMD domain-like"/>
    <property type="match status" value="2"/>
</dbReference>
<dbReference type="GO" id="GO:0007009">
    <property type="term" value="P:plasma membrane organization"/>
    <property type="evidence" value="ECO:0007669"/>
    <property type="project" value="InterPro"/>
</dbReference>
<dbReference type="InterPro" id="IPR013606">
    <property type="entry name" value="I-BAR_dom"/>
</dbReference>
<organism evidence="6">
    <name type="scientific">Timema monikensis</name>
    <dbReference type="NCBI Taxonomy" id="170555"/>
    <lineage>
        <taxon>Eukaryota</taxon>
        <taxon>Metazoa</taxon>
        <taxon>Ecdysozoa</taxon>
        <taxon>Arthropoda</taxon>
        <taxon>Hexapoda</taxon>
        <taxon>Insecta</taxon>
        <taxon>Pterygota</taxon>
        <taxon>Neoptera</taxon>
        <taxon>Polyneoptera</taxon>
        <taxon>Phasmatodea</taxon>
        <taxon>Timematodea</taxon>
        <taxon>Timematoidea</taxon>
        <taxon>Timematidae</taxon>
        <taxon>Timema</taxon>
    </lineage>
</organism>
<dbReference type="InterPro" id="IPR036028">
    <property type="entry name" value="SH3-like_dom_sf"/>
</dbReference>
<feature type="region of interest" description="Disordered" evidence="3">
    <location>
        <begin position="485"/>
        <end position="510"/>
    </location>
</feature>
<dbReference type="Gene3D" id="1.20.1270.60">
    <property type="entry name" value="Arfaptin homology (AH) domain/BAR domain"/>
    <property type="match status" value="2"/>
</dbReference>
<dbReference type="PROSITE" id="PS51338">
    <property type="entry name" value="IMD"/>
    <property type="match status" value="2"/>
</dbReference>
<dbReference type="Gene3D" id="2.30.30.40">
    <property type="entry name" value="SH3 Domains"/>
    <property type="match status" value="1"/>
</dbReference>
<dbReference type="GO" id="GO:0005654">
    <property type="term" value="C:nucleoplasm"/>
    <property type="evidence" value="ECO:0007669"/>
    <property type="project" value="TreeGrafter"/>
</dbReference>
<evidence type="ECO:0000256" key="1">
    <source>
        <dbReference type="ARBA" id="ARBA00022443"/>
    </source>
</evidence>
<dbReference type="GO" id="GO:0051764">
    <property type="term" value="P:actin crosslink formation"/>
    <property type="evidence" value="ECO:0007669"/>
    <property type="project" value="TreeGrafter"/>
</dbReference>
<evidence type="ECO:0000259" key="4">
    <source>
        <dbReference type="PROSITE" id="PS50002"/>
    </source>
</evidence>
<proteinExistence type="predicted"/>
<dbReference type="PROSITE" id="PS50002">
    <property type="entry name" value="SH3"/>
    <property type="match status" value="1"/>
</dbReference>
<feature type="domain" description="SH3" evidence="4">
    <location>
        <begin position="415"/>
        <end position="476"/>
    </location>
</feature>
<evidence type="ECO:0000259" key="5">
    <source>
        <dbReference type="PROSITE" id="PS51338"/>
    </source>
</evidence>
<sequence>MSVKSFRELTAPVHPTGIQTPISTSSTVKSVARITRYIRPSDHRSGLCNIHAISAALFVSSVRVGAPEAAATALITAFYYIKRFLQQHKQRSETYSKAAATMKKQRKKNKGTTKTGLAMDKELKNMQVLEEEKSKLDAFCEQSLKTAMTQERRRYGFVLERQCSLAKHYMAYHSQGSLLLQRHMEDWQEVAQTREYLPENVEAIFHNRLRAMTQERRRYGFVLERQCSLAKHYMAYHSQGSLLLQRHMEDWQEVAQTREYLPENVEAIFHNRLRDLFSFIILWMRSLDLSGETQEQDRILVSFVPMQQVSFWPEEDVYSSPRSPNVEDDRLSLASQLRKTKSMDASCLDMRSINDATSPLKPLSRAKSEFNLSASTHSLAQGWSAFRNLIPVLNITQPVTPTRPKSMAVPDRGGWDSPLARAMYAYLSSGDNQLSFLEGDIISLMGERNKGWQFGENLRTQCSGWFPLAYTELIVDDGISSPTHQRIQSFDSTGTSTTATTPATPTNHMSSSFGAVTSPTGGAALGHAVGTNLSGKSGTNPDTSRSAAAAVTMFGDTLAHRSTFSKQIRRGNTKISASVGPPPTLPAPVPTPKIPAVPSHPQTLPVTRTTAERRLIHPPPMPPLPTMLGNAKRAPGVIGSGIGNASLHSSNDSGFSNDPPPAPEVDYSDDDSSRKPSRNNTRSPITNNESPVEDVKDKRKKQLISSVRGWLLYKSALDLWDDVNNQYSNKTTTTNNKLAEVDDTTSKATLTAAQAKHSNAIRQASSLGHLATLGRADNEVVSDGSRTNNHTIVKSTRSDDTESIKGAPTVKRSKSLWKFKRSHKDSVILEGMSLWRHRSLVDVNDAVEKEEEHKKFRSTPVMKTKLVAMRTEESIETNVDDSGEESETSPINENTRFSRSSETLVPSVSDYHQNGHHIVKRPAMITGNVNGSVRTIDINDDGLMNSRHSNDFDTSDEEDNDENNNGEETESCIVVNDHTRASNLRKQQMNGGSLLPRTKLLRSSTLGSKEKILDKKDEANEQDGLQEYGRSLKNRMKKPDRGSRFDHVSQTTGNMYGPWYDLWGMDSSVKTNILAKK</sequence>
<feature type="compositionally biased region" description="Polar residues" evidence="3">
    <location>
        <begin position="888"/>
        <end position="901"/>
    </location>
</feature>
<feature type="compositionally biased region" description="Polar residues" evidence="3">
    <location>
        <begin position="678"/>
        <end position="690"/>
    </location>
</feature>
<protein>
    <submittedName>
        <fullName evidence="6">Uncharacterized protein</fullName>
    </submittedName>
</protein>
<dbReference type="FunFam" id="2.30.30.40:FF:000188">
    <property type="entry name" value="Insulin receptor tyrosine kinase substrate"/>
    <property type="match status" value="1"/>
</dbReference>
<dbReference type="SUPFAM" id="SSF50044">
    <property type="entry name" value="SH3-domain"/>
    <property type="match status" value="1"/>
</dbReference>
<feature type="region of interest" description="Disordered" evidence="3">
    <location>
        <begin position="781"/>
        <end position="805"/>
    </location>
</feature>
<dbReference type="AlphaFoldDB" id="A0A7R9HLA7"/>
<dbReference type="CDD" id="cd11779">
    <property type="entry name" value="SH3_Irsp53_BAIAP2L"/>
    <property type="match status" value="1"/>
</dbReference>
<reference evidence="6" key="1">
    <citation type="submission" date="2020-11" db="EMBL/GenBank/DDBJ databases">
        <authorList>
            <person name="Tran Van P."/>
        </authorList>
    </citation>
    <scope>NUCLEOTIDE SEQUENCE</scope>
</reference>